<dbReference type="SUPFAM" id="SSF53756">
    <property type="entry name" value="UDP-Glycosyltransferase/glycogen phosphorylase"/>
    <property type="match status" value="1"/>
</dbReference>
<comment type="similarity">
    <text evidence="1">Belongs to the glycosyltransferase group 1 family. Glycosyltransferase 4 subfamily.</text>
</comment>
<dbReference type="GO" id="GO:0016757">
    <property type="term" value="F:glycosyltransferase activity"/>
    <property type="evidence" value="ECO:0007669"/>
    <property type="project" value="UniProtKB-KW"/>
</dbReference>
<dbReference type="Pfam" id="PF21269">
    <property type="entry name" value="TreT_GT1"/>
    <property type="match status" value="1"/>
</dbReference>
<dbReference type="AlphaFoldDB" id="W9GEY6"/>
<evidence type="ECO:0000256" key="1">
    <source>
        <dbReference type="ARBA" id="ARBA00009481"/>
    </source>
</evidence>
<dbReference type="Pfam" id="PF00534">
    <property type="entry name" value="Glycos_transf_1"/>
    <property type="match status" value="1"/>
</dbReference>
<feature type="domain" description="Trehalose synthase N-terminal" evidence="8">
    <location>
        <begin position="44"/>
        <end position="195"/>
    </location>
</feature>
<keyword evidence="5 9" id="KW-0808">Transferase</keyword>
<dbReference type="InterPro" id="IPR049438">
    <property type="entry name" value="TreT_GT1"/>
</dbReference>
<keyword evidence="3" id="KW-0313">Glucose metabolism</keyword>
<dbReference type="Proteomes" id="UP000019489">
    <property type="component" value="Unassembled WGS sequence"/>
</dbReference>
<dbReference type="Gene3D" id="3.40.50.2000">
    <property type="entry name" value="Glycogen Phosphorylase B"/>
    <property type="match status" value="2"/>
</dbReference>
<evidence type="ECO:0000256" key="6">
    <source>
        <dbReference type="ARBA" id="ARBA00023277"/>
    </source>
</evidence>
<dbReference type="GO" id="GO:0006006">
    <property type="term" value="P:glucose metabolic process"/>
    <property type="evidence" value="ECO:0007669"/>
    <property type="project" value="UniProtKB-KW"/>
</dbReference>
<evidence type="ECO:0000313" key="9">
    <source>
        <dbReference type="EMBL" id="EWT03393.1"/>
    </source>
</evidence>
<keyword evidence="10" id="KW-1185">Reference proteome</keyword>
<keyword evidence="4" id="KW-0328">Glycosyltransferase</keyword>
<protein>
    <submittedName>
        <fullName evidence="9">Glycosyl transferase family 1</fullName>
    </submittedName>
</protein>
<evidence type="ECO:0000259" key="8">
    <source>
        <dbReference type="Pfam" id="PF21269"/>
    </source>
</evidence>
<sequence length="473" mass="51354">MQLVEIQAAPLEKLAQLLAPEAAERFMATAERARQLLAGRVVWNVNTTAHGGGVAEMLQALLAYGRGAGVDTRWAVIDGDPDFFAITKRLHNLLHGSPGDGGDLGAAEHAHYEEVLAKNLDELQRLVRPGDLVLLHDPQTAGLVDGVRTAGAHVIWRSHIGRDDGNSETERGWDFLGGYVERAHAFVFSRQRYVPTWLPPERVRLIAPSIDPFSTKNMVLDDDHVSRVLRRAGLIEDGDRIEAVEFTRRDGSPGFVRRHPDLLSGGGPPPRGAPLVVQVSRWDGLKDMPGVLGAFAQHVAPAEPEAHLMLVGPAVSAVSDDPEDAGVLAACSAVWAGLPEPVRRRCHLACIPMDDVDEDAVIVNAVQRHATVVVQKSLVEGFGLTVTEAMWKGRPVVASAVGGIQDQITDGEEGLLLPDPTDLEGLGDRILRVLGDPDLRERLGARAHERVRKDFLGDRHLIQYVDLFGDLVT</sequence>
<accession>W9GEY6</accession>
<dbReference type="RefSeq" id="WP_034800552.1">
    <property type="nucleotide sequence ID" value="NZ_AWSA01000002.1"/>
</dbReference>
<comment type="caution">
    <text evidence="9">The sequence shown here is derived from an EMBL/GenBank/DDBJ whole genome shotgun (WGS) entry which is preliminary data.</text>
</comment>
<dbReference type="InterPro" id="IPR052078">
    <property type="entry name" value="Trehalose_Metab_GTase"/>
</dbReference>
<evidence type="ECO:0000259" key="7">
    <source>
        <dbReference type="Pfam" id="PF00534"/>
    </source>
</evidence>
<keyword evidence="6" id="KW-0119">Carbohydrate metabolism</keyword>
<evidence type="ECO:0000313" key="10">
    <source>
        <dbReference type="Proteomes" id="UP000019489"/>
    </source>
</evidence>
<dbReference type="eggNOG" id="COG0438">
    <property type="taxonomic scope" value="Bacteria"/>
</dbReference>
<evidence type="ECO:0000256" key="5">
    <source>
        <dbReference type="ARBA" id="ARBA00022679"/>
    </source>
</evidence>
<reference evidence="9 10" key="1">
    <citation type="submission" date="2013-08" db="EMBL/GenBank/DDBJ databases">
        <title>Intrasporangium oryzae NRRL B-24470.</title>
        <authorList>
            <person name="Liu H."/>
            <person name="Wang G."/>
        </authorList>
    </citation>
    <scope>NUCLEOTIDE SEQUENCE [LARGE SCALE GENOMIC DNA]</scope>
    <source>
        <strain evidence="9 10">NRRL B-24470</strain>
    </source>
</reference>
<feature type="domain" description="Glycosyl transferase family 1" evidence="7">
    <location>
        <begin position="365"/>
        <end position="449"/>
    </location>
</feature>
<comment type="subunit">
    <text evidence="2">Homodimer.</text>
</comment>
<evidence type="ECO:0000256" key="4">
    <source>
        <dbReference type="ARBA" id="ARBA00022676"/>
    </source>
</evidence>
<dbReference type="PANTHER" id="PTHR47779:SF1">
    <property type="entry name" value="SYNTHASE (CCG-9), PUTATIVE (AFU_ORTHOLOGUE AFUA_3G12100)-RELATED"/>
    <property type="match status" value="1"/>
</dbReference>
<organism evidence="9 10">
    <name type="scientific">Intrasporangium oryzae NRRL B-24470</name>
    <dbReference type="NCBI Taxonomy" id="1386089"/>
    <lineage>
        <taxon>Bacteria</taxon>
        <taxon>Bacillati</taxon>
        <taxon>Actinomycetota</taxon>
        <taxon>Actinomycetes</taxon>
        <taxon>Micrococcales</taxon>
        <taxon>Intrasporangiaceae</taxon>
        <taxon>Intrasporangium</taxon>
    </lineage>
</organism>
<dbReference type="STRING" id="1386089.N865_16800"/>
<dbReference type="EMBL" id="AWSA01000002">
    <property type="protein sequence ID" value="EWT03393.1"/>
    <property type="molecule type" value="Genomic_DNA"/>
</dbReference>
<dbReference type="PANTHER" id="PTHR47779">
    <property type="entry name" value="SYNTHASE (CCG-9), PUTATIVE (AFU_ORTHOLOGUE AFUA_3G12100)-RELATED"/>
    <property type="match status" value="1"/>
</dbReference>
<name>W9GEY6_9MICO</name>
<dbReference type="InterPro" id="IPR001296">
    <property type="entry name" value="Glyco_trans_1"/>
</dbReference>
<evidence type="ECO:0000256" key="2">
    <source>
        <dbReference type="ARBA" id="ARBA00011738"/>
    </source>
</evidence>
<gene>
    <name evidence="9" type="ORF">N865_16800</name>
</gene>
<evidence type="ECO:0000256" key="3">
    <source>
        <dbReference type="ARBA" id="ARBA00022526"/>
    </source>
</evidence>
<proteinExistence type="inferred from homology"/>